<dbReference type="AlphaFoldDB" id="I0IFA7"/>
<protein>
    <submittedName>
        <fullName evidence="1">Uncharacterized protein</fullName>
    </submittedName>
</protein>
<name>I0IFA7_PHYMF</name>
<organism evidence="1 2">
    <name type="scientific">Phycisphaera mikurensis (strain NBRC 102666 / KCTC 22515 / FYK2301M01)</name>
    <dbReference type="NCBI Taxonomy" id="1142394"/>
    <lineage>
        <taxon>Bacteria</taxon>
        <taxon>Pseudomonadati</taxon>
        <taxon>Planctomycetota</taxon>
        <taxon>Phycisphaerae</taxon>
        <taxon>Phycisphaerales</taxon>
        <taxon>Phycisphaeraceae</taxon>
        <taxon>Phycisphaera</taxon>
    </lineage>
</organism>
<dbReference type="KEGG" id="phm:PSMK_17860"/>
<evidence type="ECO:0000313" key="1">
    <source>
        <dbReference type="EMBL" id="BAM03945.1"/>
    </source>
</evidence>
<sequence length="100" mass="11414">METMAWRERDRRARATEAVAAAGLTHQSGRFVDVHRSQRARRCHSEDVEVQCTFRGADAVEGDDRDIERAVGSEQGVDVLQLVERRARHNEFGLVHPLFE</sequence>
<dbReference type="HOGENOM" id="CLU_2303321_0_0_0"/>
<evidence type="ECO:0000313" key="2">
    <source>
        <dbReference type="Proteomes" id="UP000007881"/>
    </source>
</evidence>
<dbReference type="Proteomes" id="UP000007881">
    <property type="component" value="Chromosome"/>
</dbReference>
<gene>
    <name evidence="1" type="ordered locus">PSMK_17860</name>
</gene>
<keyword evidence="2" id="KW-1185">Reference proteome</keyword>
<reference evidence="1 2" key="1">
    <citation type="submission" date="2012-02" db="EMBL/GenBank/DDBJ databases">
        <title>Complete genome sequence of Phycisphaera mikurensis NBRC 102666.</title>
        <authorList>
            <person name="Ankai A."/>
            <person name="Hosoyama A."/>
            <person name="Terui Y."/>
            <person name="Sekine M."/>
            <person name="Fukai R."/>
            <person name="Kato Y."/>
            <person name="Nakamura S."/>
            <person name="Yamada-Narita S."/>
            <person name="Kawakoshi A."/>
            <person name="Fukunaga Y."/>
            <person name="Yamazaki S."/>
            <person name="Fujita N."/>
        </authorList>
    </citation>
    <scope>NUCLEOTIDE SEQUENCE [LARGE SCALE GENOMIC DNA]</scope>
    <source>
        <strain evidence="2">NBRC 102666 / KCTC 22515 / FYK2301M01</strain>
    </source>
</reference>
<accession>I0IFA7</accession>
<dbReference type="EMBL" id="AP012338">
    <property type="protein sequence ID" value="BAM03945.1"/>
    <property type="molecule type" value="Genomic_DNA"/>
</dbReference>
<proteinExistence type="predicted"/>